<keyword evidence="1" id="KW-1133">Transmembrane helix</keyword>
<sequence>MFLLFLLSLISALTFSLPMASSPLILGIWILIISAFVSSLFCLTLSSWISMITILVYIGGLNVLFAYFIATMPNQYLFSKPLLFSSIALSTCLFLNFLLSYPSLFFITQSNLLITKMLMNFDATIFLLLAVVLFLALVAVVKIASRHHGPLRPFLLS</sequence>
<keyword evidence="1" id="KW-0812">Transmembrane</keyword>
<feature type="transmembrane region" description="Helical" evidence="1">
    <location>
        <begin position="52"/>
        <end position="70"/>
    </location>
</feature>
<feature type="transmembrane region" description="Helical" evidence="1">
    <location>
        <begin position="119"/>
        <end position="144"/>
    </location>
</feature>
<reference evidence="3" key="1">
    <citation type="submission" date="2016-09" db="EMBL/GenBank/DDBJ databases">
        <authorList>
            <person name="Capua I."/>
            <person name="De Benedictis P."/>
            <person name="Joannis T."/>
            <person name="Lombin L.H."/>
            <person name="Cattoli G."/>
        </authorList>
    </citation>
    <scope>NUCLEOTIDE SEQUENCE</scope>
</reference>
<feature type="signal peptide" evidence="2">
    <location>
        <begin position="1"/>
        <end position="16"/>
    </location>
</feature>
<protein>
    <submittedName>
        <fullName evidence="3">NADH dehydrogenase subunit 6</fullName>
    </submittedName>
</protein>
<organism evidence="3">
    <name type="scientific">Phascolosoma sp. MZK-2017</name>
    <dbReference type="NCBI Taxonomy" id="1979532"/>
    <lineage>
        <taxon>Eukaryota</taxon>
        <taxon>Metazoa</taxon>
        <taxon>Spiralia</taxon>
        <taxon>Lophotrochozoa</taxon>
        <taxon>Annelida</taxon>
        <taxon>Sipuncula</taxon>
        <taxon>Phascolosomatidea</taxon>
        <taxon>Phascolosomatiformes</taxon>
        <taxon>Phascolosomatidae</taxon>
        <taxon>Phascolosoma</taxon>
    </lineage>
</organism>
<feature type="chain" id="PRO_5012709733" evidence="2">
    <location>
        <begin position="17"/>
        <end position="157"/>
    </location>
</feature>
<evidence type="ECO:0000313" key="3">
    <source>
        <dbReference type="EMBL" id="ARI47098.1"/>
    </source>
</evidence>
<evidence type="ECO:0000256" key="1">
    <source>
        <dbReference type="SAM" id="Phobius"/>
    </source>
</evidence>
<proteinExistence type="predicted"/>
<dbReference type="AlphaFoldDB" id="A0A1W5YQB7"/>
<name>A0A1W5YQB7_9ANNE</name>
<keyword evidence="1" id="KW-0472">Membrane</keyword>
<accession>A0A1W5YQB7</accession>
<keyword evidence="3" id="KW-0496">Mitochondrion</keyword>
<geneLocation type="mitochondrion" evidence="3"/>
<dbReference type="EMBL" id="KX814447">
    <property type="protein sequence ID" value="ARI47098.1"/>
    <property type="molecule type" value="Genomic_DNA"/>
</dbReference>
<evidence type="ECO:0000256" key="2">
    <source>
        <dbReference type="SAM" id="SignalP"/>
    </source>
</evidence>
<gene>
    <name evidence="3" type="primary">NAD6</name>
</gene>
<feature type="transmembrane region" description="Helical" evidence="1">
    <location>
        <begin position="82"/>
        <end position="107"/>
    </location>
</feature>
<keyword evidence="2" id="KW-0732">Signal</keyword>